<dbReference type="InterPro" id="IPR000276">
    <property type="entry name" value="GPCR_Rhodpsn"/>
</dbReference>
<evidence type="ECO:0000313" key="7">
    <source>
        <dbReference type="Proteomes" id="UP000095280"/>
    </source>
</evidence>
<feature type="transmembrane region" description="Helical" evidence="5">
    <location>
        <begin position="70"/>
        <end position="90"/>
    </location>
</feature>
<feature type="transmembrane region" description="Helical" evidence="5">
    <location>
        <begin position="102"/>
        <end position="121"/>
    </location>
</feature>
<sequence length="193" mass="22191">MDSTDLIADNKTNGTDDSDRASFYLLSAFRLLLYSNNIMAGIGVVINFVNYRVFCHSPVRKHYLSRVLRLLSLNDMMLQLIYLVTATTTLHDSNLFSCYVITYSYSLLTFLSAWLLVGISLDRFMCIILPATYTPRIGSEKAYRLVIIFLALGLAWSIHVFLLVDYRVVTEMEPDRKYCRIQTSKMTWHALDS</sequence>
<dbReference type="GO" id="GO:0016020">
    <property type="term" value="C:membrane"/>
    <property type="evidence" value="ECO:0007669"/>
    <property type="project" value="UniProtKB-SubCell"/>
</dbReference>
<evidence type="ECO:0000256" key="2">
    <source>
        <dbReference type="ARBA" id="ARBA00022692"/>
    </source>
</evidence>
<comment type="subcellular location">
    <subcellularLocation>
        <location evidence="1">Membrane</location>
    </subcellularLocation>
</comment>
<dbReference type="PROSITE" id="PS00237">
    <property type="entry name" value="G_PROTEIN_RECEP_F1_1"/>
    <property type="match status" value="1"/>
</dbReference>
<dbReference type="WBParaSite" id="maker-uti_cns_0045422-snap-gene-1.23-mRNA-1">
    <property type="protein sequence ID" value="maker-uti_cns_0045422-snap-gene-1.23-mRNA-1"/>
    <property type="gene ID" value="maker-uti_cns_0045422-snap-gene-1.23"/>
</dbReference>
<dbReference type="PROSITE" id="PS50262">
    <property type="entry name" value="G_PROTEIN_RECEP_F1_2"/>
    <property type="match status" value="1"/>
</dbReference>
<dbReference type="Proteomes" id="UP000095280">
    <property type="component" value="Unplaced"/>
</dbReference>
<dbReference type="SUPFAM" id="SSF81321">
    <property type="entry name" value="Family A G protein-coupled receptor-like"/>
    <property type="match status" value="1"/>
</dbReference>
<feature type="transmembrane region" description="Helical" evidence="5">
    <location>
        <begin position="142"/>
        <end position="164"/>
    </location>
</feature>
<feature type="domain" description="G-protein coupled receptors family 1 profile" evidence="6">
    <location>
        <begin position="46"/>
        <end position="193"/>
    </location>
</feature>
<reference evidence="8" key="1">
    <citation type="submission" date="2016-11" db="UniProtKB">
        <authorList>
            <consortium name="WormBaseParasite"/>
        </authorList>
    </citation>
    <scope>IDENTIFICATION</scope>
</reference>
<protein>
    <submittedName>
        <fullName evidence="8">G_PROTEIN_RECEP_F1_2 domain-containing protein</fullName>
    </submittedName>
</protein>
<dbReference type="Gene3D" id="1.20.1070.10">
    <property type="entry name" value="Rhodopsin 7-helix transmembrane proteins"/>
    <property type="match status" value="1"/>
</dbReference>
<evidence type="ECO:0000256" key="5">
    <source>
        <dbReference type="SAM" id="Phobius"/>
    </source>
</evidence>
<feature type="transmembrane region" description="Helical" evidence="5">
    <location>
        <begin position="23"/>
        <end position="49"/>
    </location>
</feature>
<keyword evidence="3 5" id="KW-1133">Transmembrane helix</keyword>
<evidence type="ECO:0000256" key="3">
    <source>
        <dbReference type="ARBA" id="ARBA00022989"/>
    </source>
</evidence>
<evidence type="ECO:0000259" key="6">
    <source>
        <dbReference type="PROSITE" id="PS50262"/>
    </source>
</evidence>
<name>A0A1I8J1Y7_9PLAT</name>
<dbReference type="InterPro" id="IPR017452">
    <property type="entry name" value="GPCR_Rhodpsn_7TM"/>
</dbReference>
<keyword evidence="7" id="KW-1185">Reference proteome</keyword>
<evidence type="ECO:0000313" key="8">
    <source>
        <dbReference type="WBParaSite" id="maker-uti_cns_0045422-snap-gene-1.23-mRNA-1"/>
    </source>
</evidence>
<organism evidence="7 8">
    <name type="scientific">Macrostomum lignano</name>
    <dbReference type="NCBI Taxonomy" id="282301"/>
    <lineage>
        <taxon>Eukaryota</taxon>
        <taxon>Metazoa</taxon>
        <taxon>Spiralia</taxon>
        <taxon>Lophotrochozoa</taxon>
        <taxon>Platyhelminthes</taxon>
        <taxon>Rhabditophora</taxon>
        <taxon>Macrostomorpha</taxon>
        <taxon>Macrostomida</taxon>
        <taxon>Macrostomidae</taxon>
        <taxon>Macrostomum</taxon>
    </lineage>
</organism>
<accession>A0A1I8J1Y7</accession>
<dbReference type="AlphaFoldDB" id="A0A1I8J1Y7"/>
<keyword evidence="4 5" id="KW-0472">Membrane</keyword>
<proteinExistence type="predicted"/>
<dbReference type="GO" id="GO:0004930">
    <property type="term" value="F:G protein-coupled receptor activity"/>
    <property type="evidence" value="ECO:0007669"/>
    <property type="project" value="InterPro"/>
</dbReference>
<dbReference type="Pfam" id="PF00001">
    <property type="entry name" value="7tm_1"/>
    <property type="match status" value="1"/>
</dbReference>
<keyword evidence="2 5" id="KW-0812">Transmembrane</keyword>
<evidence type="ECO:0000256" key="1">
    <source>
        <dbReference type="ARBA" id="ARBA00004370"/>
    </source>
</evidence>
<evidence type="ECO:0000256" key="4">
    <source>
        <dbReference type="ARBA" id="ARBA00023136"/>
    </source>
</evidence>